<protein>
    <submittedName>
        <fullName evidence="1">Uncharacterized protein</fullName>
    </submittedName>
</protein>
<evidence type="ECO:0000313" key="2">
    <source>
        <dbReference type="Proteomes" id="UP000810207"/>
    </source>
</evidence>
<dbReference type="EMBL" id="JAGIKV010000001">
    <property type="protein sequence ID" value="MBP2243820.1"/>
    <property type="molecule type" value="Genomic_DNA"/>
</dbReference>
<sequence length="65" mass="7641">MASNNVYLRSQLLFWDDELARAVADLHHAEQYDDRGAVEWHEERVRWAKMKINDIRDNLGSKKGA</sequence>
<dbReference type="Proteomes" id="UP000810207">
    <property type="component" value="Unassembled WGS sequence"/>
</dbReference>
<name>A0ABS4RLP6_PAEXY</name>
<reference evidence="1 2" key="1">
    <citation type="submission" date="2021-03" db="EMBL/GenBank/DDBJ databases">
        <title>Genomic Encyclopedia of Type Strains, Phase IV (KMG-IV): sequencing the most valuable type-strain genomes for metagenomic binning, comparative biology and taxonomic classification.</title>
        <authorList>
            <person name="Goeker M."/>
        </authorList>
    </citation>
    <scope>NUCLEOTIDE SEQUENCE [LARGE SCALE GENOMIC DNA]</scope>
    <source>
        <strain evidence="1 2">DSM 21292</strain>
    </source>
</reference>
<proteinExistence type="predicted"/>
<organism evidence="1 2">
    <name type="scientific">Paenibacillus xylanexedens</name>
    <dbReference type="NCBI Taxonomy" id="528191"/>
    <lineage>
        <taxon>Bacteria</taxon>
        <taxon>Bacillati</taxon>
        <taxon>Bacillota</taxon>
        <taxon>Bacilli</taxon>
        <taxon>Bacillales</taxon>
        <taxon>Paenibacillaceae</taxon>
        <taxon>Paenibacillus</taxon>
    </lineage>
</organism>
<comment type="caution">
    <text evidence="1">The sequence shown here is derived from an EMBL/GenBank/DDBJ whole genome shotgun (WGS) entry which is preliminary data.</text>
</comment>
<gene>
    <name evidence="1" type="ORF">J2Z28_000425</name>
</gene>
<evidence type="ECO:0000313" key="1">
    <source>
        <dbReference type="EMBL" id="MBP2243820.1"/>
    </source>
</evidence>
<dbReference type="RefSeq" id="WP_211080986.1">
    <property type="nucleotide sequence ID" value="NZ_CBCSLC010000013.1"/>
</dbReference>
<keyword evidence="2" id="KW-1185">Reference proteome</keyword>
<accession>A0ABS4RLP6</accession>